<dbReference type="EMBL" id="AXCR01000012">
    <property type="protein sequence ID" value="KJR80990.1"/>
    <property type="molecule type" value="Genomic_DNA"/>
</dbReference>
<evidence type="ECO:0000313" key="2">
    <source>
        <dbReference type="Proteomes" id="UP000033710"/>
    </source>
</evidence>
<dbReference type="RefSeq" id="XP_016583666.1">
    <property type="nucleotide sequence ID" value="XM_016732323.1"/>
</dbReference>
<organism evidence="1 2">
    <name type="scientific">Sporothrix schenckii 1099-18</name>
    <dbReference type="NCBI Taxonomy" id="1397361"/>
    <lineage>
        <taxon>Eukaryota</taxon>
        <taxon>Fungi</taxon>
        <taxon>Dikarya</taxon>
        <taxon>Ascomycota</taxon>
        <taxon>Pezizomycotina</taxon>
        <taxon>Sordariomycetes</taxon>
        <taxon>Sordariomycetidae</taxon>
        <taxon>Ophiostomatales</taxon>
        <taxon>Ophiostomataceae</taxon>
        <taxon>Sporothrix</taxon>
    </lineage>
</organism>
<reference evidence="1 2" key="2">
    <citation type="journal article" date="2015" name="Eukaryot. Cell">
        <title>Asexual propagation of a virulent clone complex in a human and feline outbreak of sporotrichosis.</title>
        <authorList>
            <person name="Teixeira Mde M."/>
            <person name="Rodrigues A.M."/>
            <person name="Tsui C.K."/>
            <person name="de Almeida L.G."/>
            <person name="Van Diepeningen A.D."/>
            <person name="van den Ende B.G."/>
            <person name="Fernandes G.F."/>
            <person name="Kano R."/>
            <person name="Hamelin R.C."/>
            <person name="Lopes-Bezerra L.M."/>
            <person name="Vasconcelos A.T."/>
            <person name="de Hoog S."/>
            <person name="de Camargo Z.P."/>
            <person name="Felipe M.S."/>
        </authorList>
    </citation>
    <scope>NUCLEOTIDE SEQUENCE [LARGE SCALE GENOMIC DNA]</scope>
    <source>
        <strain evidence="1 2">1099-18</strain>
    </source>
</reference>
<dbReference type="VEuPathDB" id="FungiDB:SPSK_05580"/>
<gene>
    <name evidence="1" type="ORF">SPSK_05580</name>
</gene>
<dbReference type="KEGG" id="ssck:SPSK_05580"/>
<reference evidence="1 2" key="1">
    <citation type="journal article" date="2014" name="BMC Genomics">
        <title>Comparative genomics of the major fungal agents of human and animal Sporotrichosis: Sporothrix schenckii and Sporothrix brasiliensis.</title>
        <authorList>
            <person name="Teixeira M.M."/>
            <person name="de Almeida L.G."/>
            <person name="Kubitschek-Barreira P."/>
            <person name="Alves F.L."/>
            <person name="Kioshima E.S."/>
            <person name="Abadio A.K."/>
            <person name="Fernandes L."/>
            <person name="Derengowski L.S."/>
            <person name="Ferreira K.S."/>
            <person name="Souza R.C."/>
            <person name="Ruiz J.C."/>
            <person name="de Andrade N.C."/>
            <person name="Paes H.C."/>
            <person name="Nicola A.M."/>
            <person name="Albuquerque P."/>
            <person name="Gerber A.L."/>
            <person name="Martins V.P."/>
            <person name="Peconick L.D."/>
            <person name="Neto A.V."/>
            <person name="Chaucanez C.B."/>
            <person name="Silva P.A."/>
            <person name="Cunha O.L."/>
            <person name="de Oliveira F.F."/>
            <person name="dos Santos T.C."/>
            <person name="Barros A.L."/>
            <person name="Soares M.A."/>
            <person name="de Oliveira L.M."/>
            <person name="Marini M.M."/>
            <person name="Villalobos-Duno H."/>
            <person name="Cunha M.M."/>
            <person name="de Hoog S."/>
            <person name="da Silveira J.F."/>
            <person name="Henrissat B."/>
            <person name="Nino-Vega G.A."/>
            <person name="Cisalpino P.S."/>
            <person name="Mora-Montes H.M."/>
            <person name="Almeida S.R."/>
            <person name="Stajich J.E."/>
            <person name="Lopes-Bezerra L.M."/>
            <person name="Vasconcelos A.T."/>
            <person name="Felipe M.S."/>
        </authorList>
    </citation>
    <scope>NUCLEOTIDE SEQUENCE [LARGE SCALE GENOMIC DNA]</scope>
    <source>
        <strain evidence="1 2">1099-18</strain>
    </source>
</reference>
<sequence length="212" mass="23583">MEDQQITASDERGAQNIQITVASSNFSLSLLLPTHTHTHSLSFLSPLTFPRLLHYNTLHSVAKNTQPYDGQPKATLNARTDILTRGFVPADRIRSLGKQRDTSVAIEKVNELVSYYKKEESMVKGYVVRHRGVEFTEADLALADDGGLVQRSIETASIQDLEQIAVATLQLTTKLSEIQVDGLKKLVADIIQRERALIDALNKYGEGLKHED</sequence>
<accession>A0A0F2LWX9</accession>
<dbReference type="Proteomes" id="UP000033710">
    <property type="component" value="Unassembled WGS sequence"/>
</dbReference>
<dbReference type="AlphaFoldDB" id="A0A0F2LWX9"/>
<evidence type="ECO:0000313" key="1">
    <source>
        <dbReference type="EMBL" id="KJR80990.1"/>
    </source>
</evidence>
<name>A0A0F2LWX9_SPOSC</name>
<dbReference type="OrthoDB" id="10376875at2759"/>
<protein>
    <submittedName>
        <fullName evidence="1">Uncharacterized protein</fullName>
    </submittedName>
</protein>
<comment type="caution">
    <text evidence="1">The sequence shown here is derived from an EMBL/GenBank/DDBJ whole genome shotgun (WGS) entry which is preliminary data.</text>
</comment>
<dbReference type="GeneID" id="27667600"/>
<proteinExistence type="predicted"/>